<dbReference type="RefSeq" id="XP_045156160.1">
    <property type="nucleotide sequence ID" value="XM_045300225.1"/>
</dbReference>
<evidence type="ECO:0000313" key="1">
    <source>
        <dbReference type="Proteomes" id="UP000694863"/>
    </source>
</evidence>
<keyword evidence="1" id="KW-1185">Reference proteome</keyword>
<accession>A0AC59C7B7</accession>
<protein>
    <submittedName>
        <fullName evidence="2">Uncharacterized protein C10orf67 homolog, mitochondrial</fullName>
    </submittedName>
</protein>
<reference evidence="2" key="1">
    <citation type="submission" date="2025-08" db="UniProtKB">
        <authorList>
            <consortium name="RefSeq"/>
        </authorList>
    </citation>
    <scope>IDENTIFICATION</scope>
</reference>
<evidence type="ECO:0000313" key="2">
    <source>
        <dbReference type="RefSeq" id="XP_045156160.1"/>
    </source>
</evidence>
<gene>
    <name evidence="2" type="primary">CUNH10orf67</name>
</gene>
<proteinExistence type="predicted"/>
<organism evidence="1 2">
    <name type="scientific">Echinops telfairi</name>
    <name type="common">Lesser hedgehog tenrec</name>
    <dbReference type="NCBI Taxonomy" id="9371"/>
    <lineage>
        <taxon>Eukaryota</taxon>
        <taxon>Metazoa</taxon>
        <taxon>Chordata</taxon>
        <taxon>Craniata</taxon>
        <taxon>Vertebrata</taxon>
        <taxon>Euteleostomi</taxon>
        <taxon>Mammalia</taxon>
        <taxon>Eutheria</taxon>
        <taxon>Afrotheria</taxon>
        <taxon>Tenrecidae</taxon>
        <taxon>Tenrecinae</taxon>
        <taxon>Echinops</taxon>
    </lineage>
</organism>
<dbReference type="Proteomes" id="UP000694863">
    <property type="component" value="Unplaced"/>
</dbReference>
<sequence length="509" mass="59385">MGSSTAEVNKQDFAPETEECRKIIDSLQATIELLHYNPRLSISDDLKIGFFTTDHATQTDASEILPLKDLSSATQHLVQIIKALQVDFGFLKQFLQLQFEDRLKAESSRLFDILDDKITTAERCYQQNEEQMRKCFNQQLADAIAVVKGTYTQFFQVSEEMTSTQDSNAVKINVLLRKLKEKERIIRELRGELEEYDPTSFLKLPTFKDSPASPLETLVDRDVLEWRVESERMTQIISELEDEIQLNLKENSTLEDEIFSLKEMVEKDQKTIQKLMEARERIRVELENEKSLVQEMVNKQKENAETRKISETMGFKVLKVIKGQGATSPRRPVQRRVLSKSRHARLYTPSIRVPPIGRRRLKGLKGLLKEERLVSREERLVSREEPLVSREEPLVSKEEPLASREERLLIKKTHFGDRSSFFTAGVKRSPQMSKQLEKMLKIPEYKREDGRNLEDEIEILKKAIEEEKSRSERIKKEAEKINKTWERKFLILRNRYSAPHTHCACKNVM</sequence>
<name>A0AC59C7B7_ECHTE</name>